<feature type="domain" description="BD-FAE-like" evidence="2">
    <location>
        <begin position="60"/>
        <end position="163"/>
    </location>
</feature>
<evidence type="ECO:0000256" key="1">
    <source>
        <dbReference type="ARBA" id="ARBA00022801"/>
    </source>
</evidence>
<dbReference type="PANTHER" id="PTHR48081">
    <property type="entry name" value="AB HYDROLASE SUPERFAMILY PROTEIN C4A8.06C"/>
    <property type="match status" value="1"/>
</dbReference>
<dbReference type="PANTHER" id="PTHR48081:SF33">
    <property type="entry name" value="KYNURENINE FORMAMIDASE"/>
    <property type="match status" value="1"/>
</dbReference>
<dbReference type="InterPro" id="IPR049492">
    <property type="entry name" value="BD-FAE-like_dom"/>
</dbReference>
<evidence type="ECO:0000313" key="3">
    <source>
        <dbReference type="Proteomes" id="UP000694941"/>
    </source>
</evidence>
<evidence type="ECO:0000313" key="4">
    <source>
        <dbReference type="RefSeq" id="XP_013783491.1"/>
    </source>
</evidence>
<dbReference type="GeneID" id="106467665"/>
<dbReference type="Pfam" id="PF20434">
    <property type="entry name" value="BD-FAE"/>
    <property type="match status" value="1"/>
</dbReference>
<dbReference type="RefSeq" id="XP_013783491.1">
    <property type="nucleotide sequence ID" value="XM_013928037.2"/>
</dbReference>
<dbReference type="InterPro" id="IPR029058">
    <property type="entry name" value="AB_hydrolase_fold"/>
</dbReference>
<dbReference type="Gene3D" id="3.40.50.1820">
    <property type="entry name" value="alpha/beta hydrolase"/>
    <property type="match status" value="1"/>
</dbReference>
<organism evidence="3 5">
    <name type="scientific">Limulus polyphemus</name>
    <name type="common">Atlantic horseshoe crab</name>
    <dbReference type="NCBI Taxonomy" id="6850"/>
    <lineage>
        <taxon>Eukaryota</taxon>
        <taxon>Metazoa</taxon>
        <taxon>Ecdysozoa</taxon>
        <taxon>Arthropoda</taxon>
        <taxon>Chelicerata</taxon>
        <taxon>Merostomata</taxon>
        <taxon>Xiphosura</taxon>
        <taxon>Limulidae</taxon>
        <taxon>Limulus</taxon>
    </lineage>
</organism>
<accession>A0ABM1T6S3</accession>
<name>A0ABM1T6S3_LIMPO</name>
<dbReference type="InterPro" id="IPR050300">
    <property type="entry name" value="GDXG_lipolytic_enzyme"/>
</dbReference>
<keyword evidence="1" id="KW-0378">Hydrolase</keyword>
<dbReference type="Proteomes" id="UP000694941">
    <property type="component" value="Unplaced"/>
</dbReference>
<dbReference type="RefSeq" id="XP_022251579.1">
    <property type="nucleotide sequence ID" value="XM_022395871.1"/>
</dbReference>
<evidence type="ECO:0000313" key="5">
    <source>
        <dbReference type="RefSeq" id="XP_022251579.1"/>
    </source>
</evidence>
<keyword evidence="3" id="KW-1185">Reference proteome</keyword>
<proteinExistence type="predicted"/>
<reference evidence="4 5" key="1">
    <citation type="submission" date="2025-05" db="UniProtKB">
        <authorList>
            <consortium name="RefSeq"/>
        </authorList>
    </citation>
    <scope>IDENTIFICATION</scope>
    <source>
        <tissue evidence="4 5">Muscle</tissue>
    </source>
</reference>
<dbReference type="SUPFAM" id="SSF53474">
    <property type="entry name" value="alpha/beta-Hydrolases"/>
    <property type="match status" value="1"/>
</dbReference>
<gene>
    <name evidence="4 5" type="primary">LOC106467665</name>
</gene>
<protein>
    <submittedName>
        <fullName evidence="4 5">Kynurenine formamidase-like</fullName>
    </submittedName>
</protein>
<sequence length="291" mass="32325">MPLDEEIQKQYSVDLWSHRYPPEKALLTVISEGAKASEKLKQEIPCQLGISYGLNQREKLDIFGADKVPADAPILVIIHGGGWIMGRREDTSFVVPPFIDAGMLCIVPGYSLAPKATLDDIVADVCRAIAHVIDMAKSRGSRGIYVAGHSAGAHLAAMAASSPLMTNPDLAKWIKGFVLVSGVFDMHPIMKTTWAELGNFTEDAVQRNSPMFLVEEVSRHLQHCRFLVAVSQYDSPEFHRQSKEYHEQLLSVNLSSKYVEIPDSDHLTICLDLCIPEFTMTKEIINFVNES</sequence>
<evidence type="ECO:0000259" key="2">
    <source>
        <dbReference type="Pfam" id="PF20434"/>
    </source>
</evidence>